<dbReference type="EMBL" id="CP102173">
    <property type="protein sequence ID" value="UUP15269.1"/>
    <property type="molecule type" value="Genomic_DNA"/>
</dbReference>
<dbReference type="Proteomes" id="UP001316184">
    <property type="component" value="Chromosome"/>
</dbReference>
<name>A0ABY5MEC9_9ACTN</name>
<dbReference type="RefSeq" id="WP_232399324.1">
    <property type="nucleotide sequence ID" value="NZ_CP102173.1"/>
</dbReference>
<gene>
    <name evidence="2" type="ORF">NQV15_08150</name>
</gene>
<sequence>MAVHGLVADQRPQRYSNRDMVFSLLGGSGLFAGDSTLADRRPGHIGVEAGPASAVGTSEISSFRSVPHASAAPQRLARGDPGRQGRGAACTYA</sequence>
<feature type="region of interest" description="Disordered" evidence="1">
    <location>
        <begin position="56"/>
        <end position="93"/>
    </location>
</feature>
<evidence type="ECO:0000256" key="1">
    <source>
        <dbReference type="SAM" id="MobiDB-lite"/>
    </source>
</evidence>
<protein>
    <submittedName>
        <fullName evidence="2">Uncharacterized protein</fullName>
    </submittedName>
</protein>
<keyword evidence="3" id="KW-1185">Reference proteome</keyword>
<proteinExistence type="predicted"/>
<organism evidence="2 3">
    <name type="scientific">Aeromicrobium wangtongii</name>
    <dbReference type="NCBI Taxonomy" id="2969247"/>
    <lineage>
        <taxon>Bacteria</taxon>
        <taxon>Bacillati</taxon>
        <taxon>Actinomycetota</taxon>
        <taxon>Actinomycetes</taxon>
        <taxon>Propionibacteriales</taxon>
        <taxon>Nocardioidaceae</taxon>
        <taxon>Aeromicrobium</taxon>
    </lineage>
</organism>
<accession>A0ABY5MEC9</accession>
<evidence type="ECO:0000313" key="2">
    <source>
        <dbReference type="EMBL" id="UUP15269.1"/>
    </source>
</evidence>
<reference evidence="2 3" key="1">
    <citation type="submission" date="2022-08" db="EMBL/GenBank/DDBJ databases">
        <title>novel species in genus Aeromicrobium.</title>
        <authorList>
            <person name="Ye L."/>
        </authorList>
    </citation>
    <scope>NUCLEOTIDE SEQUENCE [LARGE SCALE GENOMIC DNA]</scope>
    <source>
        <strain evidence="3">zg-Y1379</strain>
    </source>
</reference>
<evidence type="ECO:0000313" key="3">
    <source>
        <dbReference type="Proteomes" id="UP001316184"/>
    </source>
</evidence>